<reference evidence="1" key="1">
    <citation type="submission" date="2016-02" db="EMBL/GenBank/DDBJ databases">
        <title>WGS assembly of Manihot esculenta.</title>
        <authorList>
            <person name="Bredeson J.V."/>
            <person name="Prochnik S.E."/>
            <person name="Lyons J.B."/>
            <person name="Schmutz J."/>
            <person name="Grimwood J."/>
            <person name="Vrebalov J."/>
            <person name="Bart R.S."/>
            <person name="Amuge T."/>
            <person name="Ferguson M.E."/>
            <person name="Green R."/>
            <person name="Putnam N."/>
            <person name="Stites J."/>
            <person name="Rounsley S."/>
            <person name="Rokhsar D.S."/>
        </authorList>
    </citation>
    <scope>NUCLEOTIDE SEQUENCE [LARGE SCALE GENOMIC DNA]</scope>
    <source>
        <tissue evidence="1">Leaf</tissue>
    </source>
</reference>
<sequence>MSNLNKLELVVLNITGENYLLGALDVEIHLNAKELRNTIEVREETSTQDKAKAMIFLHHLYEGLKAKLMLHDNCSKL</sequence>
<proteinExistence type="predicted"/>
<organism evidence="1">
    <name type="scientific">Manihot esculenta</name>
    <name type="common">Cassava</name>
    <name type="synonym">Jatropha manihot</name>
    <dbReference type="NCBI Taxonomy" id="3983"/>
    <lineage>
        <taxon>Eukaryota</taxon>
        <taxon>Viridiplantae</taxon>
        <taxon>Streptophyta</taxon>
        <taxon>Embryophyta</taxon>
        <taxon>Tracheophyta</taxon>
        <taxon>Spermatophyta</taxon>
        <taxon>Magnoliopsida</taxon>
        <taxon>eudicotyledons</taxon>
        <taxon>Gunneridae</taxon>
        <taxon>Pentapetalae</taxon>
        <taxon>rosids</taxon>
        <taxon>fabids</taxon>
        <taxon>Malpighiales</taxon>
        <taxon>Euphorbiaceae</taxon>
        <taxon>Crotonoideae</taxon>
        <taxon>Manihoteae</taxon>
        <taxon>Manihot</taxon>
    </lineage>
</organism>
<name>A0A2C9WKL6_MANES</name>
<dbReference type="AlphaFoldDB" id="A0A2C9WKL6"/>
<gene>
    <name evidence="1" type="ORF">MANES_01G054200</name>
</gene>
<dbReference type="PANTHER" id="PTHR33325:SF11">
    <property type="entry name" value="COLD SHOCK DOMAIN-CONTAINING PROTEIN 4-LIKE"/>
    <property type="match status" value="1"/>
</dbReference>
<dbReference type="EMBL" id="CM004387">
    <property type="protein sequence ID" value="OAY59725.1"/>
    <property type="molecule type" value="Genomic_DNA"/>
</dbReference>
<accession>A0A2C9WKL6</accession>
<protein>
    <submittedName>
        <fullName evidence="1">Uncharacterized protein</fullName>
    </submittedName>
</protein>
<evidence type="ECO:0000313" key="1">
    <source>
        <dbReference type="EMBL" id="OAY59725.1"/>
    </source>
</evidence>
<dbReference type="PANTHER" id="PTHR33325">
    <property type="entry name" value="ZINC FINGER, CCHC-TYPE-RELATED"/>
    <property type="match status" value="1"/>
</dbReference>